<dbReference type="EMBL" id="MDJD01000006">
    <property type="protein sequence ID" value="OEK09858.1"/>
    <property type="molecule type" value="Genomic_DNA"/>
</dbReference>
<dbReference type="RefSeq" id="WP_069828518.1">
    <property type="nucleotide sequence ID" value="NZ_MDJD01000006.1"/>
</dbReference>
<dbReference type="SUPFAM" id="SSF52833">
    <property type="entry name" value="Thioredoxin-like"/>
    <property type="match status" value="1"/>
</dbReference>
<dbReference type="InterPro" id="IPR012336">
    <property type="entry name" value="Thioredoxin-like_fold"/>
</dbReference>
<dbReference type="OrthoDB" id="9811036at2"/>
<dbReference type="STRING" id="1849968.A8C32_10130"/>
<evidence type="ECO:0000313" key="4">
    <source>
        <dbReference type="Proteomes" id="UP000095713"/>
    </source>
</evidence>
<dbReference type="Gene3D" id="3.40.30.10">
    <property type="entry name" value="Glutaredoxin"/>
    <property type="match status" value="1"/>
</dbReference>
<comment type="caution">
    <text evidence="3">The sequence shown here is derived from an EMBL/GenBank/DDBJ whole genome shotgun (WGS) entry which is preliminary data.</text>
</comment>
<feature type="domain" description="Thioredoxin-like fold" evidence="2">
    <location>
        <begin position="31"/>
        <end position="145"/>
    </location>
</feature>
<keyword evidence="1" id="KW-0732">Signal</keyword>
<dbReference type="Proteomes" id="UP000095713">
    <property type="component" value="Unassembled WGS sequence"/>
</dbReference>
<gene>
    <name evidence="3" type="ORF">A8C32_10130</name>
</gene>
<feature type="signal peptide" evidence="1">
    <location>
        <begin position="1"/>
        <end position="17"/>
    </location>
</feature>
<organism evidence="3 4">
    <name type="scientific">Flavivirga aquatica</name>
    <dbReference type="NCBI Taxonomy" id="1849968"/>
    <lineage>
        <taxon>Bacteria</taxon>
        <taxon>Pseudomonadati</taxon>
        <taxon>Bacteroidota</taxon>
        <taxon>Flavobacteriia</taxon>
        <taxon>Flavobacteriales</taxon>
        <taxon>Flavobacteriaceae</taxon>
        <taxon>Flavivirga</taxon>
    </lineage>
</organism>
<protein>
    <recommendedName>
        <fullName evidence="2">Thioredoxin-like fold domain-containing protein</fullName>
    </recommendedName>
</protein>
<name>A0A1E5TET5_9FLAO</name>
<dbReference type="Pfam" id="PF13098">
    <property type="entry name" value="Thioredoxin_2"/>
    <property type="match status" value="1"/>
</dbReference>
<accession>A0A1E5TET5</accession>
<dbReference type="InterPro" id="IPR036249">
    <property type="entry name" value="Thioredoxin-like_sf"/>
</dbReference>
<evidence type="ECO:0000259" key="2">
    <source>
        <dbReference type="Pfam" id="PF13098"/>
    </source>
</evidence>
<dbReference type="AlphaFoldDB" id="A0A1E5TET5"/>
<feature type="chain" id="PRO_5009186354" description="Thioredoxin-like fold domain-containing protein" evidence="1">
    <location>
        <begin position="18"/>
        <end position="152"/>
    </location>
</feature>
<evidence type="ECO:0000256" key="1">
    <source>
        <dbReference type="SAM" id="SignalP"/>
    </source>
</evidence>
<keyword evidence="4" id="KW-1185">Reference proteome</keyword>
<sequence length="152" mass="17781">MKHLLYILLFSSQCVLAQLKTYSFEELSSLKKEKPIVVFLHANWCKYCNVMKNTTFKQDKIIETLNNEFYFVSFNGEQKEPVTFQNHTFKYKSTGKKTGVHELTEALGTYNSKVSYPTTVILNTNKEIIFQHPYLLKPKEFLKVLNAVKKKL</sequence>
<proteinExistence type="predicted"/>
<reference evidence="3 4" key="1">
    <citation type="submission" date="2016-05" db="EMBL/GenBank/DDBJ databases">
        <title>Draft Genome Sequence of Algibacter sp. Strain SK-16 Isolated from the Surface Water of Aburatsubo Inlet.</title>
        <authorList>
            <person name="Wong S.-K."/>
            <person name="Yoshizawa S."/>
            <person name="Nakajima Y."/>
            <person name="Ogura Y."/>
            <person name="Tetsuya H."/>
            <person name="Hamasaki K."/>
        </authorList>
    </citation>
    <scope>NUCLEOTIDE SEQUENCE [LARGE SCALE GENOMIC DNA]</scope>
    <source>
        <strain evidence="3 4">SK-16</strain>
    </source>
</reference>
<evidence type="ECO:0000313" key="3">
    <source>
        <dbReference type="EMBL" id="OEK09858.1"/>
    </source>
</evidence>